<evidence type="ECO:0000256" key="4">
    <source>
        <dbReference type="ARBA" id="ARBA00023315"/>
    </source>
</evidence>
<gene>
    <name evidence="5" type="ORF">C0184_01330</name>
</gene>
<dbReference type="InterPro" id="IPR001451">
    <property type="entry name" value="Hexapep"/>
</dbReference>
<comment type="similarity">
    <text evidence="1">Belongs to the transferase hexapeptide repeat family.</text>
</comment>
<dbReference type="InterPro" id="IPR018357">
    <property type="entry name" value="Hexapep_transf_CS"/>
</dbReference>
<comment type="caution">
    <text evidence="5">The sequence shown here is derived from an EMBL/GenBank/DDBJ whole genome shotgun (WGS) entry which is preliminary data.</text>
</comment>
<evidence type="ECO:0000256" key="2">
    <source>
        <dbReference type="ARBA" id="ARBA00022679"/>
    </source>
</evidence>
<organism evidence="5 6">
    <name type="scientific">Chloroflexus aggregans</name>
    <dbReference type="NCBI Taxonomy" id="152260"/>
    <lineage>
        <taxon>Bacteria</taxon>
        <taxon>Bacillati</taxon>
        <taxon>Chloroflexota</taxon>
        <taxon>Chloroflexia</taxon>
        <taxon>Chloroflexales</taxon>
        <taxon>Chloroflexineae</taxon>
        <taxon>Chloroflexaceae</taxon>
        <taxon>Chloroflexus</taxon>
    </lineage>
</organism>
<keyword evidence="4" id="KW-0012">Acyltransferase</keyword>
<evidence type="ECO:0000256" key="3">
    <source>
        <dbReference type="ARBA" id="ARBA00022737"/>
    </source>
</evidence>
<dbReference type="AlphaFoldDB" id="A0A2J6XED7"/>
<sequence length="188" mass="20643">MWELFLQDARRWVVPGQISTEPLTLRQVIVLLFRHLPLRAMFWFRLGSWCKQRGIPFLPGYIQRRIYRRYGLEIVVGADIGGGLYIAHPIGTVIAPQRIGRNCTIVAAVTIGMRNEWAFPIIGDEVFIGAGARVLGGITVGDRARIGANAVVTRDVPSGATVVGIPARVVKINETPTEREGVTESVAG</sequence>
<dbReference type="Gene3D" id="2.160.10.10">
    <property type="entry name" value="Hexapeptide repeat proteins"/>
    <property type="match status" value="1"/>
</dbReference>
<accession>A0A2J6XED7</accession>
<dbReference type="PROSITE" id="PS00101">
    <property type="entry name" value="HEXAPEP_TRANSFERASES"/>
    <property type="match status" value="1"/>
</dbReference>
<dbReference type="InterPro" id="IPR011004">
    <property type="entry name" value="Trimer_LpxA-like_sf"/>
</dbReference>
<dbReference type="SUPFAM" id="SSF51161">
    <property type="entry name" value="Trimeric LpxA-like enzymes"/>
    <property type="match status" value="1"/>
</dbReference>
<keyword evidence="2 5" id="KW-0808">Transferase</keyword>
<dbReference type="PANTHER" id="PTHR42811">
    <property type="entry name" value="SERINE ACETYLTRANSFERASE"/>
    <property type="match status" value="1"/>
</dbReference>
<protein>
    <submittedName>
        <fullName evidence="5">Serine acetyltransferase</fullName>
    </submittedName>
</protein>
<dbReference type="CDD" id="cd03354">
    <property type="entry name" value="LbH_SAT"/>
    <property type="match status" value="1"/>
</dbReference>
<proteinExistence type="inferred from homology"/>
<dbReference type="Pfam" id="PF00132">
    <property type="entry name" value="Hexapep"/>
    <property type="match status" value="1"/>
</dbReference>
<evidence type="ECO:0000256" key="1">
    <source>
        <dbReference type="ARBA" id="ARBA00007274"/>
    </source>
</evidence>
<reference evidence="5 6" key="1">
    <citation type="submission" date="2018-01" db="EMBL/GenBank/DDBJ databases">
        <title>Metagenomic assembled genomes from two thermal pools in the Uzon Caldera, Kamchatka, Russia.</title>
        <authorList>
            <person name="Wilkins L."/>
            <person name="Ettinger C."/>
        </authorList>
    </citation>
    <scope>NUCLEOTIDE SEQUENCE [LARGE SCALE GENOMIC DNA]</scope>
    <source>
        <strain evidence="5">ZAV-02</strain>
    </source>
</reference>
<dbReference type="GO" id="GO:0016746">
    <property type="term" value="F:acyltransferase activity"/>
    <property type="evidence" value="ECO:0007669"/>
    <property type="project" value="UniProtKB-KW"/>
</dbReference>
<dbReference type="EMBL" id="PNIQ01000096">
    <property type="protein sequence ID" value="PMP86352.1"/>
    <property type="molecule type" value="Genomic_DNA"/>
</dbReference>
<keyword evidence="3" id="KW-0677">Repeat</keyword>
<evidence type="ECO:0000313" key="6">
    <source>
        <dbReference type="Proteomes" id="UP000243376"/>
    </source>
</evidence>
<name>A0A2J6XED7_9CHLR</name>
<dbReference type="Proteomes" id="UP000243376">
    <property type="component" value="Unassembled WGS sequence"/>
</dbReference>
<evidence type="ECO:0000313" key="5">
    <source>
        <dbReference type="EMBL" id="PMP86352.1"/>
    </source>
</evidence>
<dbReference type="InterPro" id="IPR045304">
    <property type="entry name" value="LbH_SAT"/>
</dbReference>